<organism evidence="1">
    <name type="scientific">Arundo donax</name>
    <name type="common">Giant reed</name>
    <name type="synonym">Donax arundinaceus</name>
    <dbReference type="NCBI Taxonomy" id="35708"/>
    <lineage>
        <taxon>Eukaryota</taxon>
        <taxon>Viridiplantae</taxon>
        <taxon>Streptophyta</taxon>
        <taxon>Embryophyta</taxon>
        <taxon>Tracheophyta</taxon>
        <taxon>Spermatophyta</taxon>
        <taxon>Magnoliopsida</taxon>
        <taxon>Liliopsida</taxon>
        <taxon>Poales</taxon>
        <taxon>Poaceae</taxon>
        <taxon>PACMAD clade</taxon>
        <taxon>Arundinoideae</taxon>
        <taxon>Arundineae</taxon>
        <taxon>Arundo</taxon>
    </lineage>
</organism>
<sequence>MHESCHFNTLYSKDKLKHSVLLSHHTGRSLKLAHAKTSSC</sequence>
<accession>A0A0A9H3C4</accession>
<protein>
    <submittedName>
        <fullName evidence="1">Uncharacterized protein</fullName>
    </submittedName>
</protein>
<name>A0A0A9H3C4_ARUDO</name>
<dbReference type="AlphaFoldDB" id="A0A0A9H3C4"/>
<proteinExistence type="predicted"/>
<reference evidence="1" key="2">
    <citation type="journal article" date="2015" name="Data Brief">
        <title>Shoot transcriptome of the giant reed, Arundo donax.</title>
        <authorList>
            <person name="Barrero R.A."/>
            <person name="Guerrero F.D."/>
            <person name="Moolhuijzen P."/>
            <person name="Goolsby J.A."/>
            <person name="Tidwell J."/>
            <person name="Bellgard S.E."/>
            <person name="Bellgard M.I."/>
        </authorList>
    </citation>
    <scope>NUCLEOTIDE SEQUENCE</scope>
    <source>
        <tissue evidence="1">Shoot tissue taken approximately 20 cm above the soil surface</tissue>
    </source>
</reference>
<reference evidence="1" key="1">
    <citation type="submission" date="2014-09" db="EMBL/GenBank/DDBJ databases">
        <authorList>
            <person name="Magalhaes I.L.F."/>
            <person name="Oliveira U."/>
            <person name="Santos F.R."/>
            <person name="Vidigal T.H.D.A."/>
            <person name="Brescovit A.D."/>
            <person name="Santos A.J."/>
        </authorList>
    </citation>
    <scope>NUCLEOTIDE SEQUENCE</scope>
    <source>
        <tissue evidence="1">Shoot tissue taken approximately 20 cm above the soil surface</tissue>
    </source>
</reference>
<dbReference type="EMBL" id="GBRH01166196">
    <property type="protein sequence ID" value="JAE31700.1"/>
    <property type="molecule type" value="Transcribed_RNA"/>
</dbReference>
<evidence type="ECO:0000313" key="1">
    <source>
        <dbReference type="EMBL" id="JAE31700.1"/>
    </source>
</evidence>